<keyword evidence="8" id="KW-0472">Membrane</keyword>
<dbReference type="InterPro" id="IPR012394">
    <property type="entry name" value="Aldehyde_DH_NAD(P)"/>
</dbReference>
<dbReference type="AlphaFoldDB" id="A0A4Q0A3C8"/>
<dbReference type="EMBL" id="ML002212">
    <property type="protein sequence ID" value="RKP40378.1"/>
    <property type="molecule type" value="Genomic_DNA"/>
</dbReference>
<dbReference type="Gene3D" id="3.40.309.10">
    <property type="entry name" value="Aldehyde Dehydrogenase, Chain A, domain 2"/>
    <property type="match status" value="1"/>
</dbReference>
<dbReference type="InterPro" id="IPR016162">
    <property type="entry name" value="Ald_DH_N"/>
</dbReference>
<dbReference type="Pfam" id="PF00171">
    <property type="entry name" value="Aldedh"/>
    <property type="match status" value="1"/>
</dbReference>
<dbReference type="Gene3D" id="3.40.605.10">
    <property type="entry name" value="Aldehyde Dehydrogenase, Chain A, domain 1"/>
    <property type="match status" value="1"/>
</dbReference>
<evidence type="ECO:0000313" key="11">
    <source>
        <dbReference type="Proteomes" id="UP000268162"/>
    </source>
</evidence>
<dbReference type="InterPro" id="IPR015590">
    <property type="entry name" value="Aldehyde_DH_dom"/>
</dbReference>
<evidence type="ECO:0000256" key="8">
    <source>
        <dbReference type="SAM" id="Phobius"/>
    </source>
</evidence>
<evidence type="ECO:0000259" key="9">
    <source>
        <dbReference type="Pfam" id="PF00171"/>
    </source>
</evidence>
<evidence type="ECO:0000256" key="4">
    <source>
        <dbReference type="PIRNR" id="PIRNR036492"/>
    </source>
</evidence>
<dbReference type="STRING" id="215637.A0A4Q0A3C8"/>
<dbReference type="InterPro" id="IPR029510">
    <property type="entry name" value="Ald_DH_CS_GLU"/>
</dbReference>
<feature type="active site" evidence="5">
    <location>
        <position position="259"/>
    </location>
</feature>
<dbReference type="FunFam" id="3.40.605.10:FF:000004">
    <property type="entry name" value="Aldehyde dehydrogenase"/>
    <property type="match status" value="1"/>
</dbReference>
<protein>
    <recommendedName>
        <fullName evidence="4">Aldehyde dehydrogenase</fullName>
    </recommendedName>
</protein>
<dbReference type="GO" id="GO:0006081">
    <property type="term" value="P:aldehyde metabolic process"/>
    <property type="evidence" value="ECO:0007669"/>
    <property type="project" value="InterPro"/>
</dbReference>
<dbReference type="PROSITE" id="PS00687">
    <property type="entry name" value="ALDEHYDE_DEHYDR_GLU"/>
    <property type="match status" value="1"/>
</dbReference>
<feature type="active site" evidence="5 6">
    <location>
        <position position="225"/>
    </location>
</feature>
<accession>A0A4Q0A3C8</accession>
<organism evidence="10 11">
    <name type="scientific">Dimargaris cristalligena</name>
    <dbReference type="NCBI Taxonomy" id="215637"/>
    <lineage>
        <taxon>Eukaryota</taxon>
        <taxon>Fungi</taxon>
        <taxon>Fungi incertae sedis</taxon>
        <taxon>Zoopagomycota</taxon>
        <taxon>Kickxellomycotina</taxon>
        <taxon>Dimargaritomycetes</taxon>
        <taxon>Dimargaritales</taxon>
        <taxon>Dimargaritaceae</taxon>
        <taxon>Dimargaris</taxon>
    </lineage>
</organism>
<feature type="transmembrane region" description="Helical" evidence="8">
    <location>
        <begin position="494"/>
        <end position="514"/>
    </location>
</feature>
<keyword evidence="8" id="KW-1133">Transmembrane helix</keyword>
<keyword evidence="2 4" id="KW-0560">Oxidoreductase</keyword>
<comment type="similarity">
    <text evidence="1 4 7">Belongs to the aldehyde dehydrogenase family.</text>
</comment>
<sequence length="515" mass="57424">MSEVVTPPELVFHTAAEIQDLTAELRRHTESQLFRQSLAKRREQLEALFHMIDNHRAEWQAALSADLNKCTHESEMCELRPVQREISTALAQLDSWCKPKYPAKELLYTTMTLETRSTPLGMVLLVGPWNYPVRLLLKPLAGALAAGNTVILKPSELAVHTAALVQRLVARYLDPAVCQVVLGGAAQTTSLLTHQFDHILFTGSGRVGQIVLRAAAEFLTPVTLELGGKSPTVVLDDVDPLVVARRIVWGKMLNAGQTCVAPDYILCSAAMETKLIATMKQVLTEFYPNGLRRSESYCRIINPRGYQRLSELVATAKDSHTVIGDRSEWNDNERFVPLMVMTDVPEDSPLMQEEIFGPLLPIVRAETTDDMIAYINKRPHPLSLYVFTNNRAQSDRIIGHTKSGSVCVNDIAMQIEAISLPFGGVGASGMGCYNSIYTFNTFSHVRSVATNPLRFPPDSAWKVRYPPFEGSQNRWKESIITYLLSSSIPRRFSWGKLITFFKVSVLATVLAYFLA</sequence>
<name>A0A4Q0A3C8_9FUNG</name>
<evidence type="ECO:0000256" key="3">
    <source>
        <dbReference type="ARBA" id="ARBA00023027"/>
    </source>
</evidence>
<dbReference type="PANTHER" id="PTHR43570">
    <property type="entry name" value="ALDEHYDE DEHYDROGENASE"/>
    <property type="match status" value="1"/>
</dbReference>
<reference evidence="11" key="1">
    <citation type="journal article" date="2018" name="Nat. Microbiol.">
        <title>Leveraging single-cell genomics to expand the fungal tree of life.</title>
        <authorList>
            <person name="Ahrendt S.R."/>
            <person name="Quandt C.A."/>
            <person name="Ciobanu D."/>
            <person name="Clum A."/>
            <person name="Salamov A."/>
            <person name="Andreopoulos B."/>
            <person name="Cheng J.F."/>
            <person name="Woyke T."/>
            <person name="Pelin A."/>
            <person name="Henrissat B."/>
            <person name="Reynolds N.K."/>
            <person name="Benny G.L."/>
            <person name="Smith M.E."/>
            <person name="James T.Y."/>
            <person name="Grigoriev I.V."/>
        </authorList>
    </citation>
    <scope>NUCLEOTIDE SEQUENCE [LARGE SCALE GENOMIC DNA]</scope>
    <source>
        <strain evidence="11">RSA 468</strain>
    </source>
</reference>
<evidence type="ECO:0000256" key="2">
    <source>
        <dbReference type="ARBA" id="ARBA00023002"/>
    </source>
</evidence>
<dbReference type="FunFam" id="3.40.309.10:FF:000003">
    <property type="entry name" value="Aldehyde dehydrogenase"/>
    <property type="match status" value="1"/>
</dbReference>
<dbReference type="PANTHER" id="PTHR43570:SF16">
    <property type="entry name" value="ALDEHYDE DEHYDROGENASE TYPE III, ISOFORM Q"/>
    <property type="match status" value="1"/>
</dbReference>
<dbReference type="CDD" id="cd07087">
    <property type="entry name" value="ALDH_F3-13-14_CALDH-like"/>
    <property type="match status" value="1"/>
</dbReference>
<dbReference type="PIRSF" id="PIRSF036492">
    <property type="entry name" value="ALDH"/>
    <property type="match status" value="1"/>
</dbReference>
<proteinExistence type="inferred from homology"/>
<evidence type="ECO:0000256" key="7">
    <source>
        <dbReference type="RuleBase" id="RU003345"/>
    </source>
</evidence>
<keyword evidence="11" id="KW-1185">Reference proteome</keyword>
<feature type="domain" description="Aldehyde dehydrogenase" evidence="9">
    <location>
        <begin position="32"/>
        <end position="448"/>
    </location>
</feature>
<keyword evidence="3" id="KW-0520">NAD</keyword>
<dbReference type="GO" id="GO:0005737">
    <property type="term" value="C:cytoplasm"/>
    <property type="evidence" value="ECO:0007669"/>
    <property type="project" value="TreeGrafter"/>
</dbReference>
<gene>
    <name evidence="10" type="ORF">BJ085DRAFT_18820</name>
</gene>
<dbReference type="Proteomes" id="UP000268162">
    <property type="component" value="Unassembled WGS sequence"/>
</dbReference>
<dbReference type="InterPro" id="IPR016163">
    <property type="entry name" value="Ald_DH_C"/>
</dbReference>
<evidence type="ECO:0000313" key="10">
    <source>
        <dbReference type="EMBL" id="RKP40378.1"/>
    </source>
</evidence>
<dbReference type="InterPro" id="IPR016161">
    <property type="entry name" value="Ald_DH/histidinol_DH"/>
</dbReference>
<evidence type="ECO:0000256" key="1">
    <source>
        <dbReference type="ARBA" id="ARBA00009986"/>
    </source>
</evidence>
<evidence type="ECO:0000256" key="5">
    <source>
        <dbReference type="PIRSR" id="PIRSR036492-1"/>
    </source>
</evidence>
<evidence type="ECO:0000256" key="6">
    <source>
        <dbReference type="PROSITE-ProRule" id="PRU10007"/>
    </source>
</evidence>
<dbReference type="GO" id="GO:0004029">
    <property type="term" value="F:aldehyde dehydrogenase (NAD+) activity"/>
    <property type="evidence" value="ECO:0007669"/>
    <property type="project" value="TreeGrafter"/>
</dbReference>
<keyword evidence="8" id="KW-0812">Transmembrane</keyword>
<dbReference type="SUPFAM" id="SSF53720">
    <property type="entry name" value="ALDH-like"/>
    <property type="match status" value="1"/>
</dbReference>